<protein>
    <submittedName>
        <fullName evidence="7">Uncharacterized protein</fullName>
    </submittedName>
</protein>
<dbReference type="SMART" id="SM00848">
    <property type="entry name" value="Inhibitor_I29"/>
    <property type="match status" value="1"/>
</dbReference>
<dbReference type="Pfam" id="PF00112">
    <property type="entry name" value="Peptidase_C1"/>
    <property type="match status" value="1"/>
</dbReference>
<dbReference type="Pfam" id="PF08246">
    <property type="entry name" value="Inhibitor_I29"/>
    <property type="match status" value="1"/>
</dbReference>
<feature type="domain" description="Peptidase C1A papain C-terminal" evidence="5">
    <location>
        <begin position="127"/>
        <end position="325"/>
    </location>
</feature>
<dbReference type="Proteomes" id="UP001210211">
    <property type="component" value="Unassembled WGS sequence"/>
</dbReference>
<dbReference type="InterPro" id="IPR013201">
    <property type="entry name" value="Prot_inhib_I29"/>
</dbReference>
<feature type="domain" description="Cathepsin propeptide inhibitor" evidence="6">
    <location>
        <begin position="39"/>
        <end position="94"/>
    </location>
</feature>
<evidence type="ECO:0000259" key="5">
    <source>
        <dbReference type="SMART" id="SM00645"/>
    </source>
</evidence>
<evidence type="ECO:0000313" key="8">
    <source>
        <dbReference type="Proteomes" id="UP001210211"/>
    </source>
</evidence>
<dbReference type="InterPro" id="IPR039417">
    <property type="entry name" value="Peptidase_C1A_papain-like"/>
</dbReference>
<evidence type="ECO:0000313" key="7">
    <source>
        <dbReference type="EMBL" id="KAJ3687506.1"/>
    </source>
</evidence>
<evidence type="ECO:0000256" key="3">
    <source>
        <dbReference type="SAM" id="MobiDB-lite"/>
    </source>
</evidence>
<dbReference type="SMART" id="SM00645">
    <property type="entry name" value="Pept_C1"/>
    <property type="match status" value="1"/>
</dbReference>
<dbReference type="AlphaFoldDB" id="A0AAD5Z602"/>
<feature type="signal peptide" evidence="4">
    <location>
        <begin position="1"/>
        <end position="21"/>
    </location>
</feature>
<name>A0AAD5Z602_9POAL</name>
<gene>
    <name evidence="7" type="ORF">LUZ61_016670</name>
</gene>
<reference evidence="7 8" key="1">
    <citation type="journal article" date="2022" name="Cell">
        <title>Repeat-based holocentromeres influence genome architecture and karyotype evolution.</title>
        <authorList>
            <person name="Hofstatter P.G."/>
            <person name="Thangavel G."/>
            <person name="Lux T."/>
            <person name="Neumann P."/>
            <person name="Vondrak T."/>
            <person name="Novak P."/>
            <person name="Zhang M."/>
            <person name="Costa L."/>
            <person name="Castellani M."/>
            <person name="Scott A."/>
            <person name="Toegelov H."/>
            <person name="Fuchs J."/>
            <person name="Mata-Sucre Y."/>
            <person name="Dias Y."/>
            <person name="Vanzela A.L.L."/>
            <person name="Huettel B."/>
            <person name="Almeida C.C.S."/>
            <person name="Simkova H."/>
            <person name="Souza G."/>
            <person name="Pedrosa-Harand A."/>
            <person name="Macas J."/>
            <person name="Mayer K.F.X."/>
            <person name="Houben A."/>
            <person name="Marques A."/>
        </authorList>
    </citation>
    <scope>NUCLEOTIDE SEQUENCE [LARGE SCALE GENOMIC DNA]</scope>
    <source>
        <strain evidence="7">RhyTen1mFocal</strain>
    </source>
</reference>
<feature type="chain" id="PRO_5042188236" evidence="4">
    <location>
        <begin position="22"/>
        <end position="342"/>
    </location>
</feature>
<dbReference type="GO" id="GO:0006508">
    <property type="term" value="P:proteolysis"/>
    <property type="evidence" value="ECO:0007669"/>
    <property type="project" value="InterPro"/>
</dbReference>
<dbReference type="InterPro" id="IPR013128">
    <property type="entry name" value="Peptidase_C1A"/>
</dbReference>
<sequence>MAKSVFVIAIILALSAIRSTSITITERDLETEESLKNLFDKWVADYGMEGDLDDKAKRFLVFKDNVKYIHEFNKQGHSYHLGLNQFGAMTNEEFQNMYAGGRINHRRIRRGGAIGGRYMSEKVENNISTCFDWRQKGAVNPIKDMRPCGCSGAFSAVASVESMLFIRNVTNILLSLSEQELVDWGFFTAGCNGSSAEASFADIVGLGGLTMECAYPYTGKQGTCQPYFPVANISGVELVAPNNETAFRIAVQNQPISGIFNTSCGFNTGYAVTVVGYCYTIDGNYWIVRNSLGTSWGEGGYIRMNSDFPDPRGLCGILTDPSYPTNIPSPATSTDDHSYSVE</sequence>
<organism evidence="7 8">
    <name type="scientific">Rhynchospora tenuis</name>
    <dbReference type="NCBI Taxonomy" id="198213"/>
    <lineage>
        <taxon>Eukaryota</taxon>
        <taxon>Viridiplantae</taxon>
        <taxon>Streptophyta</taxon>
        <taxon>Embryophyta</taxon>
        <taxon>Tracheophyta</taxon>
        <taxon>Spermatophyta</taxon>
        <taxon>Magnoliopsida</taxon>
        <taxon>Liliopsida</taxon>
        <taxon>Poales</taxon>
        <taxon>Cyperaceae</taxon>
        <taxon>Cyperoideae</taxon>
        <taxon>Rhynchosporeae</taxon>
        <taxon>Rhynchospora</taxon>
    </lineage>
</organism>
<evidence type="ECO:0000256" key="2">
    <source>
        <dbReference type="ARBA" id="ARBA00023157"/>
    </source>
</evidence>
<dbReference type="InterPro" id="IPR000668">
    <property type="entry name" value="Peptidase_C1A_C"/>
</dbReference>
<comment type="caution">
    <text evidence="7">The sequence shown here is derived from an EMBL/GenBank/DDBJ whole genome shotgun (WGS) entry which is preliminary data.</text>
</comment>
<dbReference type="EMBL" id="JAMRDG010000002">
    <property type="protein sequence ID" value="KAJ3687506.1"/>
    <property type="molecule type" value="Genomic_DNA"/>
</dbReference>
<dbReference type="GO" id="GO:0008234">
    <property type="term" value="F:cysteine-type peptidase activity"/>
    <property type="evidence" value="ECO:0007669"/>
    <property type="project" value="InterPro"/>
</dbReference>
<keyword evidence="2" id="KW-1015">Disulfide bond</keyword>
<evidence type="ECO:0000256" key="4">
    <source>
        <dbReference type="SAM" id="SignalP"/>
    </source>
</evidence>
<feature type="compositionally biased region" description="Polar residues" evidence="3">
    <location>
        <begin position="323"/>
        <end position="333"/>
    </location>
</feature>
<accession>A0AAD5Z602</accession>
<dbReference type="SUPFAM" id="SSF54001">
    <property type="entry name" value="Cysteine proteinases"/>
    <property type="match status" value="1"/>
</dbReference>
<dbReference type="InterPro" id="IPR038765">
    <property type="entry name" value="Papain-like_cys_pep_sf"/>
</dbReference>
<evidence type="ECO:0000256" key="1">
    <source>
        <dbReference type="ARBA" id="ARBA00008455"/>
    </source>
</evidence>
<keyword evidence="4" id="KW-0732">Signal</keyword>
<keyword evidence="8" id="KW-1185">Reference proteome</keyword>
<dbReference type="CDD" id="cd02248">
    <property type="entry name" value="Peptidase_C1A"/>
    <property type="match status" value="1"/>
</dbReference>
<comment type="similarity">
    <text evidence="1">Belongs to the peptidase C1 family.</text>
</comment>
<dbReference type="PANTHER" id="PTHR12411">
    <property type="entry name" value="CYSTEINE PROTEASE FAMILY C1-RELATED"/>
    <property type="match status" value="1"/>
</dbReference>
<feature type="region of interest" description="Disordered" evidence="3">
    <location>
        <begin position="323"/>
        <end position="342"/>
    </location>
</feature>
<proteinExistence type="inferred from homology"/>
<evidence type="ECO:0000259" key="6">
    <source>
        <dbReference type="SMART" id="SM00848"/>
    </source>
</evidence>
<dbReference type="Gene3D" id="3.90.70.10">
    <property type="entry name" value="Cysteine proteinases"/>
    <property type="match status" value="1"/>
</dbReference>